<keyword evidence="4" id="KW-1185">Reference proteome</keyword>
<sequence length="249" mass="26619">NDVSILLGYGNGSFENQKSYSVGSYPSSVAIGDVNNDTRLDIVVANWDSNDVSVLLGYGNGSFATQNRYSVGSYPSSVAIGDVNNDTRLDIVVANWLSNDVSILLGYGNGSFETETRYSVGSSPQSVSIGDVNNDTRLDIIFAITGNDSRPQSLVISDFNNDGLMDIGIVNSRTHNIGIFLGYGNISFANQMTYSTHPYLSPCSMAVGDFNNDSRVDIAFVSCESNSVGVILGYGNGSFENQMMYSTGS</sequence>
<reference evidence="3" key="1">
    <citation type="submission" date="2021-02" db="EMBL/GenBank/DDBJ databases">
        <authorList>
            <person name="Nowell W R."/>
        </authorList>
    </citation>
    <scope>NUCLEOTIDE SEQUENCE</scope>
</reference>
<gene>
    <name evidence="3" type="ORF">JXQ802_LOCUS58901</name>
    <name evidence="2" type="ORF">PYM288_LOCUS42257</name>
</gene>
<dbReference type="InterPro" id="IPR013517">
    <property type="entry name" value="FG-GAP"/>
</dbReference>
<evidence type="ECO:0000313" key="2">
    <source>
        <dbReference type="EMBL" id="CAF1566223.1"/>
    </source>
</evidence>
<dbReference type="PANTHER" id="PTHR46580">
    <property type="entry name" value="SENSOR KINASE-RELATED"/>
    <property type="match status" value="1"/>
</dbReference>
<evidence type="ECO:0008006" key="5">
    <source>
        <dbReference type="Google" id="ProtNLM"/>
    </source>
</evidence>
<dbReference type="InterPro" id="IPR028994">
    <property type="entry name" value="Integrin_alpha_N"/>
</dbReference>
<evidence type="ECO:0000256" key="1">
    <source>
        <dbReference type="ARBA" id="ARBA00022729"/>
    </source>
</evidence>
<protein>
    <recommendedName>
        <fullName evidence="5">VCBS repeat-containing protein</fullName>
    </recommendedName>
</protein>
<dbReference type="EMBL" id="CAJNOL010017678">
    <property type="protein sequence ID" value="CAF1679317.1"/>
    <property type="molecule type" value="Genomic_DNA"/>
</dbReference>
<dbReference type="Gene3D" id="2.30.30.100">
    <property type="match status" value="3"/>
</dbReference>
<accession>A0A816GWR6</accession>
<dbReference type="Proteomes" id="UP000663870">
    <property type="component" value="Unassembled WGS sequence"/>
</dbReference>
<evidence type="ECO:0000313" key="4">
    <source>
        <dbReference type="Proteomes" id="UP000663870"/>
    </source>
</evidence>
<name>A0A816GWR6_9BILA</name>
<keyword evidence="1" id="KW-0732">Signal</keyword>
<feature type="non-terminal residue" evidence="3">
    <location>
        <position position="1"/>
    </location>
</feature>
<comment type="caution">
    <text evidence="3">The sequence shown here is derived from an EMBL/GenBank/DDBJ whole genome shotgun (WGS) entry which is preliminary data.</text>
</comment>
<proteinExistence type="predicted"/>
<dbReference type="Proteomes" id="UP000663854">
    <property type="component" value="Unassembled WGS sequence"/>
</dbReference>
<dbReference type="Pfam" id="PF13517">
    <property type="entry name" value="FG-GAP_3"/>
    <property type="match status" value="2"/>
</dbReference>
<organism evidence="3 4">
    <name type="scientific">Rotaria sordida</name>
    <dbReference type="NCBI Taxonomy" id="392033"/>
    <lineage>
        <taxon>Eukaryota</taxon>
        <taxon>Metazoa</taxon>
        <taxon>Spiralia</taxon>
        <taxon>Gnathifera</taxon>
        <taxon>Rotifera</taxon>
        <taxon>Eurotatoria</taxon>
        <taxon>Bdelloidea</taxon>
        <taxon>Philodinida</taxon>
        <taxon>Philodinidae</taxon>
        <taxon>Rotaria</taxon>
    </lineage>
</organism>
<dbReference type="EMBL" id="CAJNOH010015750">
    <property type="protein sequence ID" value="CAF1566223.1"/>
    <property type="molecule type" value="Genomic_DNA"/>
</dbReference>
<dbReference type="AlphaFoldDB" id="A0A816GWR6"/>
<evidence type="ECO:0000313" key="3">
    <source>
        <dbReference type="EMBL" id="CAF1679317.1"/>
    </source>
</evidence>
<dbReference type="SUPFAM" id="SSF69318">
    <property type="entry name" value="Integrin alpha N-terminal domain"/>
    <property type="match status" value="1"/>
</dbReference>
<dbReference type="PANTHER" id="PTHR46580:SF2">
    <property type="entry name" value="MAM DOMAIN-CONTAINING PROTEIN"/>
    <property type="match status" value="1"/>
</dbReference>
<feature type="non-terminal residue" evidence="3">
    <location>
        <position position="249"/>
    </location>
</feature>